<keyword evidence="5 6" id="KW-0472">Membrane</keyword>
<evidence type="ECO:0000256" key="2">
    <source>
        <dbReference type="ARBA" id="ARBA00022475"/>
    </source>
</evidence>
<accession>A0A3A5L803</accession>
<feature type="transmembrane region" description="Helical" evidence="6">
    <location>
        <begin position="431"/>
        <end position="450"/>
    </location>
</feature>
<keyword evidence="3 6" id="KW-0812">Transmembrane</keyword>
<dbReference type="InterPro" id="IPR004797">
    <property type="entry name" value="Competence_ComEC/Rec2"/>
</dbReference>
<comment type="caution">
    <text evidence="8">The sequence shown here is derived from an EMBL/GenBank/DDBJ whole genome shotgun (WGS) entry which is preliminary data.</text>
</comment>
<gene>
    <name evidence="8" type="ORF">D6J04_05950</name>
</gene>
<keyword evidence="4 6" id="KW-1133">Transmembrane helix</keyword>
<reference evidence="8 9" key="1">
    <citation type="submission" date="2018-09" db="EMBL/GenBank/DDBJ databases">
        <title>Draft genome sequences of Legionella taurinensis isolated from water samples.</title>
        <authorList>
            <person name="Chakeri A."/>
            <person name="Allerberger F."/>
            <person name="Kundi M."/>
            <person name="Ruppitsch W."/>
            <person name="Schmid D."/>
        </authorList>
    </citation>
    <scope>NUCLEOTIDE SEQUENCE [LARGE SCALE GENOMIC DNA]</scope>
    <source>
        <strain evidence="8 9">4570-18-6</strain>
    </source>
</reference>
<evidence type="ECO:0000256" key="3">
    <source>
        <dbReference type="ARBA" id="ARBA00022692"/>
    </source>
</evidence>
<dbReference type="CDD" id="cd07731">
    <property type="entry name" value="ComA-like_MBL-fold"/>
    <property type="match status" value="1"/>
</dbReference>
<proteinExistence type="predicted"/>
<dbReference type="PANTHER" id="PTHR30619:SF1">
    <property type="entry name" value="RECOMBINATION PROTEIN 2"/>
    <property type="match status" value="1"/>
</dbReference>
<dbReference type="InterPro" id="IPR052159">
    <property type="entry name" value="Competence_DNA_uptake"/>
</dbReference>
<dbReference type="Pfam" id="PF13567">
    <property type="entry name" value="DUF4131"/>
    <property type="match status" value="1"/>
</dbReference>
<evidence type="ECO:0000256" key="4">
    <source>
        <dbReference type="ARBA" id="ARBA00022989"/>
    </source>
</evidence>
<dbReference type="NCBIfam" id="TIGR00360">
    <property type="entry name" value="ComEC_N-term"/>
    <property type="match status" value="1"/>
</dbReference>
<feature type="transmembrane region" description="Helical" evidence="6">
    <location>
        <begin position="40"/>
        <end position="69"/>
    </location>
</feature>
<dbReference type="PANTHER" id="PTHR30619">
    <property type="entry name" value="DNA INTERNALIZATION/COMPETENCE PROTEIN COMEC/REC2"/>
    <property type="match status" value="1"/>
</dbReference>
<dbReference type="GO" id="GO:0030420">
    <property type="term" value="P:establishment of competence for transformation"/>
    <property type="evidence" value="ECO:0007669"/>
    <property type="project" value="InterPro"/>
</dbReference>
<dbReference type="RefSeq" id="WP_115300616.1">
    <property type="nucleotide sequence ID" value="NZ_JBHTHP010000008.1"/>
</dbReference>
<dbReference type="InterPro" id="IPR036866">
    <property type="entry name" value="RibonucZ/Hydroxyglut_hydro"/>
</dbReference>
<sequence>MSRQPVLLNLPGMSQVQFSLMGILCFFAGIAFFYSQSLYALVVVFFGLLFKAGWGILVWFLAACLWSWLHQHAIAEKNMPLTPVIQQALIKGTVVSIPAVHTDKTQFQLALTAINGQPAKALMLLNCYQRCPEVHAGQGWQFHAKLKRPINLRNPGAFDYRRWLTARHVTWTGYLKPGQSLLIKEAPADKLLVWRERLAANLTRSIPKGEELGIVQALTLGVTHQMGSESWDLFRRTGTTHLMVISGAHIGLVAGFCMGITQWLWRRWGRLCLFCPSQQAGSLAGMLAAFSYALLAGFGVPAQRSLVGTVLLLSRYWLSRQFTVWQAWRYGLFLVLLYEPHAVLLPGFYLSFMAVAVLIITHRRYGLTGIKQTLALQLACLAGLMPVTLYCFGYGAINGLLANLLAIPLVSFVLVPLSLISLIISNVVSSSWLMMPVIGTTKLLLLYLRWIDSFAMVNLQVGIQEISTVVILLLVLGLLLVLPLKLIWPALFCMLLAVWVPKPSRLERGEARIDVLDVGQGLAIVVSTREHYLIYDTGMKFFHGSDMGKLAVIPYLQAMGIPRIDKIIISHPDLDHRGGLESIEEQYPGAELLVDRVDFYHRGQTCHHYPDWEWDGIQFHFFPVLQQFNDKNNSSCILQISRKGQHVLLTGDIEKKGEDYLVQRYSGRLQAAVLVVAHHGSKTSSSPAFINQVKPRFAIISAGFDNRYHFPHAQTLTTLEQAGSQVLNTMACGMVRLSLQKGKGLEPVCWEREAG</sequence>
<evidence type="ECO:0000256" key="1">
    <source>
        <dbReference type="ARBA" id="ARBA00004651"/>
    </source>
</evidence>
<dbReference type="InterPro" id="IPR001279">
    <property type="entry name" value="Metallo-B-lactamas"/>
</dbReference>
<evidence type="ECO:0000256" key="5">
    <source>
        <dbReference type="ARBA" id="ARBA00023136"/>
    </source>
</evidence>
<protein>
    <submittedName>
        <fullName evidence="8">DNA internalization-related competence protein ComEC/Rec2</fullName>
    </submittedName>
</protein>
<dbReference type="Pfam" id="PF00753">
    <property type="entry name" value="Lactamase_B"/>
    <property type="match status" value="1"/>
</dbReference>
<feature type="transmembrane region" description="Helical" evidence="6">
    <location>
        <begin position="374"/>
        <end position="397"/>
    </location>
</feature>
<evidence type="ECO:0000256" key="6">
    <source>
        <dbReference type="SAM" id="Phobius"/>
    </source>
</evidence>
<name>A0A3A5L803_9GAMM</name>
<dbReference type="InterPro" id="IPR004477">
    <property type="entry name" value="ComEC_N"/>
</dbReference>
<dbReference type="Proteomes" id="UP000270757">
    <property type="component" value="Unassembled WGS sequence"/>
</dbReference>
<feature type="transmembrane region" description="Helical" evidence="6">
    <location>
        <begin position="470"/>
        <end position="500"/>
    </location>
</feature>
<keyword evidence="2" id="KW-1003">Cell membrane</keyword>
<dbReference type="SUPFAM" id="SSF56281">
    <property type="entry name" value="Metallo-hydrolase/oxidoreductase"/>
    <property type="match status" value="1"/>
</dbReference>
<evidence type="ECO:0000259" key="7">
    <source>
        <dbReference type="SMART" id="SM00849"/>
    </source>
</evidence>
<dbReference type="GeneID" id="48947088"/>
<dbReference type="InterPro" id="IPR035681">
    <property type="entry name" value="ComA-like_MBL"/>
</dbReference>
<dbReference type="NCBIfam" id="TIGR00361">
    <property type="entry name" value="ComEC_Rec2"/>
    <property type="match status" value="1"/>
</dbReference>
<evidence type="ECO:0000313" key="9">
    <source>
        <dbReference type="Proteomes" id="UP000270757"/>
    </source>
</evidence>
<dbReference type="Gene3D" id="3.60.15.10">
    <property type="entry name" value="Ribonuclease Z/Hydroxyacylglutathione hydrolase-like"/>
    <property type="match status" value="1"/>
</dbReference>
<feature type="transmembrane region" description="Helical" evidence="6">
    <location>
        <begin position="344"/>
        <end position="362"/>
    </location>
</feature>
<dbReference type="EMBL" id="QZWB01000005">
    <property type="protein sequence ID" value="RJT47682.1"/>
    <property type="molecule type" value="Genomic_DNA"/>
</dbReference>
<feature type="transmembrane region" description="Helical" evidence="6">
    <location>
        <begin position="12"/>
        <end position="34"/>
    </location>
</feature>
<dbReference type="GO" id="GO:0005886">
    <property type="term" value="C:plasma membrane"/>
    <property type="evidence" value="ECO:0007669"/>
    <property type="project" value="UniProtKB-SubCell"/>
</dbReference>
<evidence type="ECO:0000313" key="8">
    <source>
        <dbReference type="EMBL" id="RJT47682.1"/>
    </source>
</evidence>
<feature type="transmembrane region" description="Helical" evidence="6">
    <location>
        <begin position="403"/>
        <end position="424"/>
    </location>
</feature>
<dbReference type="InterPro" id="IPR025405">
    <property type="entry name" value="DUF4131"/>
</dbReference>
<feature type="transmembrane region" description="Helical" evidence="6">
    <location>
        <begin position="280"/>
        <end position="301"/>
    </location>
</feature>
<feature type="transmembrane region" description="Helical" evidence="6">
    <location>
        <begin position="242"/>
        <end position="265"/>
    </location>
</feature>
<comment type="subcellular location">
    <subcellularLocation>
        <location evidence="1">Cell membrane</location>
        <topology evidence="1">Multi-pass membrane protein</topology>
    </subcellularLocation>
</comment>
<dbReference type="Pfam" id="PF03772">
    <property type="entry name" value="Competence"/>
    <property type="match status" value="1"/>
</dbReference>
<dbReference type="AlphaFoldDB" id="A0A3A5L803"/>
<feature type="domain" description="Metallo-beta-lactamase" evidence="7">
    <location>
        <begin position="520"/>
        <end position="704"/>
    </location>
</feature>
<organism evidence="8 9">
    <name type="scientific">Legionella taurinensis</name>
    <dbReference type="NCBI Taxonomy" id="70611"/>
    <lineage>
        <taxon>Bacteria</taxon>
        <taxon>Pseudomonadati</taxon>
        <taxon>Pseudomonadota</taxon>
        <taxon>Gammaproteobacteria</taxon>
        <taxon>Legionellales</taxon>
        <taxon>Legionellaceae</taxon>
        <taxon>Legionella</taxon>
    </lineage>
</organism>
<dbReference type="SMART" id="SM00849">
    <property type="entry name" value="Lactamase_B"/>
    <property type="match status" value="1"/>
</dbReference>